<organism evidence="1">
    <name type="scientific">bioreactor metagenome</name>
    <dbReference type="NCBI Taxonomy" id="1076179"/>
    <lineage>
        <taxon>unclassified sequences</taxon>
        <taxon>metagenomes</taxon>
        <taxon>ecological metagenomes</taxon>
    </lineage>
</organism>
<gene>
    <name evidence="1" type="ORF">SDC9_211945</name>
</gene>
<comment type="caution">
    <text evidence="1">The sequence shown here is derived from an EMBL/GenBank/DDBJ whole genome shotgun (WGS) entry which is preliminary data.</text>
</comment>
<dbReference type="EMBL" id="VSSQ01144671">
    <property type="protein sequence ID" value="MPN64174.1"/>
    <property type="molecule type" value="Genomic_DNA"/>
</dbReference>
<name>A0A645JX43_9ZZZZ</name>
<protein>
    <submittedName>
        <fullName evidence="1">Uncharacterized protein</fullName>
    </submittedName>
</protein>
<evidence type="ECO:0000313" key="1">
    <source>
        <dbReference type="EMBL" id="MPN64174.1"/>
    </source>
</evidence>
<sequence length="133" mass="15391">MFNKINREQLTNEEIAELIGILSRGSLLPGFESDWLDNYKNDFSNRTIDTLYTLLDNTSIGDSIKLKICDILFKHDFLNEKALIIKCEILNNHGKKGIAKNVYDMFCADYENSYGIEYNKSLTEILKTEINLR</sequence>
<reference evidence="1" key="1">
    <citation type="submission" date="2019-08" db="EMBL/GenBank/DDBJ databases">
        <authorList>
            <person name="Kucharzyk K."/>
            <person name="Murdoch R.W."/>
            <person name="Higgins S."/>
            <person name="Loffler F."/>
        </authorList>
    </citation>
    <scope>NUCLEOTIDE SEQUENCE</scope>
</reference>
<accession>A0A645JX43</accession>
<dbReference type="AlphaFoldDB" id="A0A645JX43"/>
<proteinExistence type="predicted"/>